<sequence length="242" mass="27475">MPRNEITAEGVSRRLLDSLESADRLISGEANTFLMDMICDDLSVVSNEWAYVSDVFAERSLSLSTLKEYDGLAGESWHDTARQWIERFVQNLAAKLDRNLIVGFGENGRLRASLLPPIFDDSELKQVRSDYSATTRLQAMLRAEVKAEPGSPPLTNKQRKEQRNDALLEQFNIKADTHPTHKDLAIWLQKQAGEGKPWQTVERTSIRDCLLEAWNRKHPEKHWPFDGRGRSGKADKKGKKGS</sequence>
<feature type="region of interest" description="Disordered" evidence="1">
    <location>
        <begin position="218"/>
        <end position="242"/>
    </location>
</feature>
<organism evidence="2 3">
    <name type="scientific">Crateriforma conspicua</name>
    <dbReference type="NCBI Taxonomy" id="2527996"/>
    <lineage>
        <taxon>Bacteria</taxon>
        <taxon>Pseudomonadati</taxon>
        <taxon>Planctomycetota</taxon>
        <taxon>Planctomycetia</taxon>
        <taxon>Planctomycetales</taxon>
        <taxon>Planctomycetaceae</taxon>
        <taxon>Crateriforma</taxon>
    </lineage>
</organism>
<reference evidence="2 3" key="1">
    <citation type="submission" date="2019-02" db="EMBL/GenBank/DDBJ databases">
        <title>Deep-cultivation of Planctomycetes and their phenomic and genomic characterization uncovers novel biology.</title>
        <authorList>
            <person name="Wiegand S."/>
            <person name="Jogler M."/>
            <person name="Boedeker C."/>
            <person name="Pinto D."/>
            <person name="Vollmers J."/>
            <person name="Rivas-Marin E."/>
            <person name="Kohn T."/>
            <person name="Peeters S.H."/>
            <person name="Heuer A."/>
            <person name="Rast P."/>
            <person name="Oberbeckmann S."/>
            <person name="Bunk B."/>
            <person name="Jeske O."/>
            <person name="Meyerdierks A."/>
            <person name="Storesund J.E."/>
            <person name="Kallscheuer N."/>
            <person name="Luecker S."/>
            <person name="Lage O.M."/>
            <person name="Pohl T."/>
            <person name="Merkel B.J."/>
            <person name="Hornburger P."/>
            <person name="Mueller R.-W."/>
            <person name="Bruemmer F."/>
            <person name="Labrenz M."/>
            <person name="Spormann A.M."/>
            <person name="Op Den Camp H."/>
            <person name="Overmann J."/>
            <person name="Amann R."/>
            <person name="Jetten M.S.M."/>
            <person name="Mascher T."/>
            <person name="Medema M.H."/>
            <person name="Devos D.P."/>
            <person name="Kaster A.-K."/>
            <person name="Ovreas L."/>
            <person name="Rohde M."/>
            <person name="Galperin M.Y."/>
            <person name="Jogler C."/>
        </authorList>
    </citation>
    <scope>NUCLEOTIDE SEQUENCE [LARGE SCALE GENOMIC DNA]</scope>
    <source>
        <strain evidence="2 3">V7</strain>
    </source>
</reference>
<evidence type="ECO:0000313" key="2">
    <source>
        <dbReference type="EMBL" id="TWU67583.1"/>
    </source>
</evidence>
<comment type="caution">
    <text evidence="2">The sequence shown here is derived from an EMBL/GenBank/DDBJ whole genome shotgun (WGS) entry which is preliminary data.</text>
</comment>
<evidence type="ECO:0000313" key="3">
    <source>
        <dbReference type="Proteomes" id="UP000316476"/>
    </source>
</evidence>
<accession>A0A5C6G315</accession>
<dbReference type="RefSeq" id="WP_146413964.1">
    <property type="nucleotide sequence ID" value="NZ_SJPZ01000001.1"/>
</dbReference>
<dbReference type="AlphaFoldDB" id="A0A5C6G315"/>
<dbReference type="EMBL" id="SJPZ01000001">
    <property type="protein sequence ID" value="TWU67583.1"/>
    <property type="molecule type" value="Genomic_DNA"/>
</dbReference>
<name>A0A5C6G315_9PLAN</name>
<feature type="compositionally biased region" description="Basic and acidic residues" evidence="1">
    <location>
        <begin position="218"/>
        <end position="235"/>
    </location>
</feature>
<dbReference type="Proteomes" id="UP000316476">
    <property type="component" value="Unassembled WGS sequence"/>
</dbReference>
<evidence type="ECO:0000256" key="1">
    <source>
        <dbReference type="SAM" id="MobiDB-lite"/>
    </source>
</evidence>
<proteinExistence type="predicted"/>
<protein>
    <submittedName>
        <fullName evidence="2">Uncharacterized protein</fullName>
    </submittedName>
</protein>
<gene>
    <name evidence="2" type="ORF">V7x_31580</name>
</gene>